<dbReference type="GO" id="GO:0005576">
    <property type="term" value="C:extracellular region"/>
    <property type="evidence" value="ECO:0007669"/>
    <property type="project" value="UniProtKB-ARBA"/>
</dbReference>
<keyword evidence="5 10" id="KW-0732">Signal</keyword>
<evidence type="ECO:0000313" key="12">
    <source>
        <dbReference type="Proteomes" id="UP000094455"/>
    </source>
</evidence>
<dbReference type="GO" id="GO:0009277">
    <property type="term" value="C:fungal-type cell wall"/>
    <property type="evidence" value="ECO:0007669"/>
    <property type="project" value="TreeGrafter"/>
</dbReference>
<keyword evidence="6" id="KW-0378">Hydrolase</keyword>
<comment type="similarity">
    <text evidence="2">Belongs to the glycosyl hydrolase 17 family.</text>
</comment>
<evidence type="ECO:0000256" key="6">
    <source>
        <dbReference type="ARBA" id="ARBA00022801"/>
    </source>
</evidence>
<evidence type="ECO:0000313" key="11">
    <source>
        <dbReference type="EMBL" id="ODQ47530.1"/>
    </source>
</evidence>
<evidence type="ECO:0000256" key="7">
    <source>
        <dbReference type="ARBA" id="ARBA00023180"/>
    </source>
</evidence>
<evidence type="ECO:0000256" key="8">
    <source>
        <dbReference type="ARBA" id="ARBA00023295"/>
    </source>
</evidence>
<evidence type="ECO:0000256" key="5">
    <source>
        <dbReference type="ARBA" id="ARBA00022729"/>
    </source>
</evidence>
<keyword evidence="8" id="KW-0326">Glycosidase</keyword>
<reference evidence="11 12" key="1">
    <citation type="journal article" date="2016" name="Proc. Natl. Acad. Sci. U.S.A.">
        <title>Comparative genomics of biotechnologically important yeasts.</title>
        <authorList>
            <person name="Riley R."/>
            <person name="Haridas S."/>
            <person name="Wolfe K.H."/>
            <person name="Lopes M.R."/>
            <person name="Hittinger C.T."/>
            <person name="Goeker M."/>
            <person name="Salamov A.A."/>
            <person name="Wisecaver J.H."/>
            <person name="Long T.M."/>
            <person name="Calvey C.H."/>
            <person name="Aerts A.L."/>
            <person name="Barry K.W."/>
            <person name="Choi C."/>
            <person name="Clum A."/>
            <person name="Coughlan A.Y."/>
            <person name="Deshpande S."/>
            <person name="Douglass A.P."/>
            <person name="Hanson S.J."/>
            <person name="Klenk H.-P."/>
            <person name="LaButti K.M."/>
            <person name="Lapidus A."/>
            <person name="Lindquist E.A."/>
            <person name="Lipzen A.M."/>
            <person name="Meier-Kolthoff J.P."/>
            <person name="Ohm R.A."/>
            <person name="Otillar R.P."/>
            <person name="Pangilinan J.L."/>
            <person name="Peng Y."/>
            <person name="Rokas A."/>
            <person name="Rosa C.A."/>
            <person name="Scheuner C."/>
            <person name="Sibirny A.A."/>
            <person name="Slot J.C."/>
            <person name="Stielow J.B."/>
            <person name="Sun H."/>
            <person name="Kurtzman C.P."/>
            <person name="Blackwell M."/>
            <person name="Grigoriev I.V."/>
            <person name="Jeffries T.W."/>
        </authorList>
    </citation>
    <scope>NUCLEOTIDE SEQUENCE [LARGE SCALE GENOMIC DNA]</scope>
    <source>
        <strain evidence="11 12">NRRL Y-2026</strain>
    </source>
</reference>
<dbReference type="FunFam" id="3.20.20.80:FF:000111">
    <property type="entry name" value="Soluble cell wall protein"/>
    <property type="match status" value="1"/>
</dbReference>
<dbReference type="PANTHER" id="PTHR16631:SF14">
    <property type="entry name" value="FAMILY 17 GLUCOSIDASE SCW10-RELATED"/>
    <property type="match status" value="1"/>
</dbReference>
<comment type="subcellular location">
    <subcellularLocation>
        <location evidence="1">Secreted</location>
        <location evidence="1">Cell wall</location>
    </subcellularLocation>
</comment>
<keyword evidence="4" id="KW-0964">Secreted</keyword>
<dbReference type="SUPFAM" id="SSF51445">
    <property type="entry name" value="(Trans)glycosidases"/>
    <property type="match status" value="1"/>
</dbReference>
<dbReference type="PANTHER" id="PTHR16631">
    <property type="entry name" value="GLUCAN 1,3-BETA-GLUCOSIDASE"/>
    <property type="match status" value="1"/>
</dbReference>
<evidence type="ECO:0000256" key="9">
    <source>
        <dbReference type="ARBA" id="ARBA00023316"/>
    </source>
</evidence>
<keyword evidence="7" id="KW-0325">Glycoprotein</keyword>
<keyword evidence="3" id="KW-0134">Cell wall</keyword>
<dbReference type="EMBL" id="KV454002">
    <property type="protein sequence ID" value="ODQ47530.1"/>
    <property type="molecule type" value="Genomic_DNA"/>
</dbReference>
<dbReference type="GO" id="GO:0042973">
    <property type="term" value="F:glucan endo-1,3-beta-D-glucosidase activity"/>
    <property type="evidence" value="ECO:0007669"/>
    <property type="project" value="TreeGrafter"/>
</dbReference>
<feature type="chain" id="PRO_5009133424" description="Glycoside hydrolase family 17 protein" evidence="10">
    <location>
        <begin position="22"/>
        <end position="358"/>
    </location>
</feature>
<dbReference type="GO" id="GO:0009986">
    <property type="term" value="C:cell surface"/>
    <property type="evidence" value="ECO:0007669"/>
    <property type="project" value="TreeGrafter"/>
</dbReference>
<dbReference type="InterPro" id="IPR050732">
    <property type="entry name" value="Beta-glucan_modifiers"/>
</dbReference>
<gene>
    <name evidence="11" type="ORF">PICMEDRAFT_71591</name>
</gene>
<dbReference type="InterPro" id="IPR017853">
    <property type="entry name" value="GH"/>
</dbReference>
<sequence>MLFQSVANAIALACMASSAVASPLGHLHHMHKRDDVVVQTTVVVHVGGNSPVATASTAASVDSVAAASASATATVTPAIISASAPASAPAPSASASSGSGSSGSFSGSSKGITYSPYNSDGTCKDLSTVKSDLAKLSDYSLIRLYGVDCNQVENVLQAKANGQQLFLGIFFIDQLSQGIQQMSSAISSYGSWSDVHTVSIGNELVNDGEASASQIGQYVSTAKSLLSSAGYSGPVVSVDTHVAILNNPELCQYSDYIAFNAHAYWDGSVTGGEAGTWLLQQMQRVASACGKNVMCVETGWPHQGGSNGVAVASTSEQSAAISSIQSTCGNDVVVFNAFDDMWKNPGSNGVEQFWGILN</sequence>
<keyword evidence="9" id="KW-0961">Cell wall biogenesis/degradation</keyword>
<accession>A0A1E3NN41</accession>
<name>A0A1E3NN41_9ASCO</name>
<dbReference type="RefSeq" id="XP_019018643.1">
    <property type="nucleotide sequence ID" value="XM_019163959.1"/>
</dbReference>
<organism evidence="11 12">
    <name type="scientific">Pichia membranifaciens NRRL Y-2026</name>
    <dbReference type="NCBI Taxonomy" id="763406"/>
    <lineage>
        <taxon>Eukaryota</taxon>
        <taxon>Fungi</taxon>
        <taxon>Dikarya</taxon>
        <taxon>Ascomycota</taxon>
        <taxon>Saccharomycotina</taxon>
        <taxon>Pichiomycetes</taxon>
        <taxon>Pichiales</taxon>
        <taxon>Pichiaceae</taxon>
        <taxon>Pichia</taxon>
    </lineage>
</organism>
<protein>
    <recommendedName>
        <fullName evidence="13">Glycoside hydrolase family 17 protein</fullName>
    </recommendedName>
</protein>
<dbReference type="OrthoDB" id="941679at2759"/>
<dbReference type="AlphaFoldDB" id="A0A1E3NN41"/>
<proteinExistence type="inferred from homology"/>
<dbReference type="Gene3D" id="3.20.20.80">
    <property type="entry name" value="Glycosidases"/>
    <property type="match status" value="1"/>
</dbReference>
<dbReference type="STRING" id="763406.A0A1E3NN41"/>
<dbReference type="GO" id="GO:0071555">
    <property type="term" value="P:cell wall organization"/>
    <property type="evidence" value="ECO:0007669"/>
    <property type="project" value="UniProtKB-KW"/>
</dbReference>
<evidence type="ECO:0008006" key="13">
    <source>
        <dbReference type="Google" id="ProtNLM"/>
    </source>
</evidence>
<keyword evidence="12" id="KW-1185">Reference proteome</keyword>
<evidence type="ECO:0000256" key="2">
    <source>
        <dbReference type="ARBA" id="ARBA00008773"/>
    </source>
</evidence>
<feature type="signal peptide" evidence="10">
    <location>
        <begin position="1"/>
        <end position="21"/>
    </location>
</feature>
<evidence type="ECO:0000256" key="10">
    <source>
        <dbReference type="SAM" id="SignalP"/>
    </source>
</evidence>
<dbReference type="GeneID" id="30180646"/>
<dbReference type="Proteomes" id="UP000094455">
    <property type="component" value="Unassembled WGS sequence"/>
</dbReference>
<evidence type="ECO:0000256" key="4">
    <source>
        <dbReference type="ARBA" id="ARBA00022525"/>
    </source>
</evidence>
<evidence type="ECO:0000256" key="3">
    <source>
        <dbReference type="ARBA" id="ARBA00022512"/>
    </source>
</evidence>
<evidence type="ECO:0000256" key="1">
    <source>
        <dbReference type="ARBA" id="ARBA00004191"/>
    </source>
</evidence>